<dbReference type="AlphaFoldDB" id="D7DU13"/>
<reference evidence="1 2" key="1">
    <citation type="submission" date="2010-05" db="EMBL/GenBank/DDBJ databases">
        <title>Complete sequence of Methanococcus voltae A3.</title>
        <authorList>
            <consortium name="US DOE Joint Genome Institute"/>
            <person name="Lucas S."/>
            <person name="Copeland A."/>
            <person name="Lapidus A."/>
            <person name="Cheng J.-F."/>
            <person name="Bruce D."/>
            <person name="Goodwin L."/>
            <person name="Pitluck S."/>
            <person name="Lowry S."/>
            <person name="Clum A."/>
            <person name="Land M."/>
            <person name="Hauser L."/>
            <person name="Kyrpides N."/>
            <person name="Mikhailova N."/>
            <person name="Whitman W.B."/>
            <person name="Woyke T."/>
        </authorList>
    </citation>
    <scope>NUCLEOTIDE SEQUENCE [LARGE SCALE GENOMIC DNA]</scope>
    <source>
        <strain evidence="2">ATCC BAA-1334 / A3</strain>
    </source>
</reference>
<dbReference type="HOGENOM" id="CLU_2257420_0_0_2"/>
<accession>D7DU13</accession>
<dbReference type="InParanoid" id="D7DU13"/>
<keyword evidence="2" id="KW-1185">Reference proteome</keyword>
<dbReference type="Proteomes" id="UP000007722">
    <property type="component" value="Chromosome"/>
</dbReference>
<dbReference type="EMBL" id="CP002057">
    <property type="protein sequence ID" value="ADI36623.1"/>
    <property type="molecule type" value="Genomic_DNA"/>
</dbReference>
<protein>
    <submittedName>
        <fullName evidence="1">Uncharacterized protein</fullName>
    </submittedName>
</protein>
<gene>
    <name evidence="1" type="ordered locus">Mvol_0966</name>
</gene>
<name>D7DU13_METV3</name>
<evidence type="ECO:0000313" key="2">
    <source>
        <dbReference type="Proteomes" id="UP000007722"/>
    </source>
</evidence>
<dbReference type="KEGG" id="mvo:Mvol_0966"/>
<evidence type="ECO:0000313" key="1">
    <source>
        <dbReference type="EMBL" id="ADI36623.1"/>
    </source>
</evidence>
<proteinExistence type="predicted"/>
<organism evidence="1 2">
    <name type="scientific">Methanococcus voltae (strain ATCC BAA-1334 / A3)</name>
    <dbReference type="NCBI Taxonomy" id="456320"/>
    <lineage>
        <taxon>Archaea</taxon>
        <taxon>Methanobacteriati</taxon>
        <taxon>Methanobacteriota</taxon>
        <taxon>Methanomada group</taxon>
        <taxon>Methanococci</taxon>
        <taxon>Methanococcales</taxon>
        <taxon>Methanococcaceae</taxon>
        <taxon>Methanococcus</taxon>
    </lineage>
</organism>
<sequence length="103" mass="12180">MVLILLARETMKIIRFEDTTKGNIVRYLNLEYFSEVEIDVDICRLALREPSGTFVWLRTTITNLEKVMSFMEDEKTKLDLGAIEECGKEYFYFTVRKSEEHSK</sequence>